<keyword evidence="1" id="KW-0238">DNA-binding</keyword>
<evidence type="ECO:0000256" key="1">
    <source>
        <dbReference type="ARBA" id="ARBA00023125"/>
    </source>
</evidence>
<dbReference type="Proteomes" id="UP000712157">
    <property type="component" value="Unassembled WGS sequence"/>
</dbReference>
<dbReference type="Gene3D" id="1.10.260.40">
    <property type="entry name" value="lambda repressor-like DNA-binding domains"/>
    <property type="match status" value="1"/>
</dbReference>
<proteinExistence type="predicted"/>
<dbReference type="InterPro" id="IPR001387">
    <property type="entry name" value="Cro/C1-type_HTH"/>
</dbReference>
<dbReference type="GO" id="GO:0003677">
    <property type="term" value="F:DNA binding"/>
    <property type="evidence" value="ECO:0007669"/>
    <property type="project" value="UniProtKB-KW"/>
</dbReference>
<reference evidence="3" key="1">
    <citation type="submission" date="2021-06" db="EMBL/GenBank/DDBJ databases">
        <title>Description of novel taxa of the family Lachnospiraceae.</title>
        <authorList>
            <person name="Chaplin A.V."/>
            <person name="Sokolova S.R."/>
            <person name="Pikina A.P."/>
            <person name="Korzhanova M."/>
            <person name="Belova V."/>
            <person name="Korostin D."/>
            <person name="Efimov B.A."/>
        </authorList>
    </citation>
    <scope>NUCLEOTIDE SEQUENCE</scope>
    <source>
        <strain evidence="3">ASD5720</strain>
    </source>
</reference>
<dbReference type="InterPro" id="IPR050807">
    <property type="entry name" value="TransReg_Diox_bact_type"/>
</dbReference>
<dbReference type="InterPro" id="IPR010982">
    <property type="entry name" value="Lambda_DNA-bd_dom_sf"/>
</dbReference>
<protein>
    <submittedName>
        <fullName evidence="3">Helix-turn-helix domain-containing protein</fullName>
    </submittedName>
</protein>
<dbReference type="GO" id="GO:0005829">
    <property type="term" value="C:cytosol"/>
    <property type="evidence" value="ECO:0007669"/>
    <property type="project" value="TreeGrafter"/>
</dbReference>
<organism evidence="3 4">
    <name type="scientific">Diplocloster agilis</name>
    <dbReference type="NCBI Taxonomy" id="2850323"/>
    <lineage>
        <taxon>Bacteria</taxon>
        <taxon>Bacillati</taxon>
        <taxon>Bacillota</taxon>
        <taxon>Clostridia</taxon>
        <taxon>Lachnospirales</taxon>
        <taxon>Lachnospiraceae</taxon>
        <taxon>Diplocloster</taxon>
    </lineage>
</organism>
<dbReference type="CDD" id="cd00093">
    <property type="entry name" value="HTH_XRE"/>
    <property type="match status" value="1"/>
</dbReference>
<keyword evidence="4" id="KW-1185">Reference proteome</keyword>
<feature type="domain" description="HTH cro/C1-type" evidence="2">
    <location>
        <begin position="15"/>
        <end position="69"/>
    </location>
</feature>
<gene>
    <name evidence="3" type="ORF">KTH89_11355</name>
</gene>
<dbReference type="Pfam" id="PF01381">
    <property type="entry name" value="HTH_3"/>
    <property type="match status" value="1"/>
</dbReference>
<evidence type="ECO:0000259" key="2">
    <source>
        <dbReference type="PROSITE" id="PS50943"/>
    </source>
</evidence>
<dbReference type="AlphaFoldDB" id="A0A949K1S9"/>
<evidence type="ECO:0000313" key="3">
    <source>
        <dbReference type="EMBL" id="MBU9737140.1"/>
    </source>
</evidence>
<dbReference type="EMBL" id="JAHQCW010000017">
    <property type="protein sequence ID" value="MBU9737140.1"/>
    <property type="molecule type" value="Genomic_DNA"/>
</dbReference>
<comment type="caution">
    <text evidence="3">The sequence shown here is derived from an EMBL/GenBank/DDBJ whole genome shotgun (WGS) entry which is preliminary data.</text>
</comment>
<dbReference type="PANTHER" id="PTHR46797:SF1">
    <property type="entry name" value="METHYLPHOSPHONATE SYNTHASE"/>
    <property type="match status" value="1"/>
</dbReference>
<name>A0A949K1S9_9FIRM</name>
<dbReference type="SMART" id="SM00530">
    <property type="entry name" value="HTH_XRE"/>
    <property type="match status" value="1"/>
</dbReference>
<dbReference type="PROSITE" id="PS50943">
    <property type="entry name" value="HTH_CROC1"/>
    <property type="match status" value="1"/>
</dbReference>
<dbReference type="GO" id="GO:0003700">
    <property type="term" value="F:DNA-binding transcription factor activity"/>
    <property type="evidence" value="ECO:0007669"/>
    <property type="project" value="TreeGrafter"/>
</dbReference>
<dbReference type="SUPFAM" id="SSF47413">
    <property type="entry name" value="lambda repressor-like DNA-binding domains"/>
    <property type="match status" value="1"/>
</dbReference>
<accession>A0A949K1S9</accession>
<evidence type="ECO:0000313" key="4">
    <source>
        <dbReference type="Proteomes" id="UP000712157"/>
    </source>
</evidence>
<dbReference type="RefSeq" id="WP_117859362.1">
    <property type="nucleotide sequence ID" value="NZ_JAHQCW010000017.1"/>
</dbReference>
<sequence length="113" mass="12753">MQNEKSVEQIIGKRIQKIRQAKGYTQQQFAEVIGLSTNYLSDIERGKSSARLDKLVAIINALECSADDVFSDVIDFGYKVKSSRLSERLEALPPEEQEKAFAILDAFIQQTIK</sequence>
<dbReference type="PANTHER" id="PTHR46797">
    <property type="entry name" value="HTH-TYPE TRANSCRIPTIONAL REGULATOR"/>
    <property type="match status" value="1"/>
</dbReference>